<dbReference type="SMART" id="SM00529">
    <property type="entry name" value="HTH_DTXR"/>
    <property type="match status" value="1"/>
</dbReference>
<evidence type="ECO:0000256" key="2">
    <source>
        <dbReference type="ARBA" id="ARBA00023015"/>
    </source>
</evidence>
<proteinExistence type="inferred from homology"/>
<keyword evidence="4" id="KW-0804">Transcription</keyword>
<keyword evidence="3" id="KW-0238">DNA-binding</keyword>
<sequence length="119" mass="13490">MQESGEMYLETILILKNNNEFVRSIDVAKHLGFSKPSVSRGVGILKSEGYIVIDDNGHIDLTDKGDQKAKYIYEKHRILTEFLMKITNVSKEIAEVDACKIEHVISDEVFAGIKNYLND</sequence>
<evidence type="ECO:0000313" key="6">
    <source>
        <dbReference type="EMBL" id="MBS5587792.1"/>
    </source>
</evidence>
<dbReference type="SUPFAM" id="SSF47979">
    <property type="entry name" value="Iron-dependent repressor protein, dimerization domain"/>
    <property type="match status" value="1"/>
</dbReference>
<organism evidence="6 7">
    <name type="scientific">Thomasclavelia spiroformis</name>
    <dbReference type="NCBI Taxonomy" id="29348"/>
    <lineage>
        <taxon>Bacteria</taxon>
        <taxon>Bacillati</taxon>
        <taxon>Bacillota</taxon>
        <taxon>Erysipelotrichia</taxon>
        <taxon>Erysipelotrichales</taxon>
        <taxon>Coprobacillaceae</taxon>
        <taxon>Thomasclavelia</taxon>
    </lineage>
</organism>
<dbReference type="SUPFAM" id="SSF46785">
    <property type="entry name" value="Winged helix' DNA-binding domain"/>
    <property type="match status" value="1"/>
</dbReference>
<protein>
    <submittedName>
        <fullName evidence="6">Metal-dependent transcriptional regulator</fullName>
    </submittedName>
</protein>
<evidence type="ECO:0000256" key="4">
    <source>
        <dbReference type="ARBA" id="ARBA00023163"/>
    </source>
</evidence>
<dbReference type="GO" id="GO:0003677">
    <property type="term" value="F:DNA binding"/>
    <property type="evidence" value="ECO:0007669"/>
    <property type="project" value="UniProtKB-KW"/>
</dbReference>
<dbReference type="InterPro" id="IPR036421">
    <property type="entry name" value="Fe_dep_repressor_sf"/>
</dbReference>
<name>A0A943ENM4_9FIRM</name>
<dbReference type="InterPro" id="IPR022689">
    <property type="entry name" value="Iron_dep_repressor"/>
</dbReference>
<dbReference type="Pfam" id="PF02742">
    <property type="entry name" value="Fe_dep_repr_C"/>
    <property type="match status" value="1"/>
</dbReference>
<dbReference type="GO" id="GO:0046983">
    <property type="term" value="F:protein dimerization activity"/>
    <property type="evidence" value="ECO:0007669"/>
    <property type="project" value="InterPro"/>
</dbReference>
<dbReference type="Proteomes" id="UP000751224">
    <property type="component" value="Unassembled WGS sequence"/>
</dbReference>
<comment type="similarity">
    <text evidence="1">Belongs to the DtxR/MntR family.</text>
</comment>
<dbReference type="AlphaFoldDB" id="A0A943ENM4"/>
<keyword evidence="2" id="KW-0805">Transcription regulation</keyword>
<feature type="domain" description="HTH dtxR-type" evidence="5">
    <location>
        <begin position="1"/>
        <end position="62"/>
    </location>
</feature>
<reference evidence="6" key="1">
    <citation type="submission" date="2021-02" db="EMBL/GenBank/DDBJ databases">
        <title>Infant gut strain persistence is associated with maternal origin, phylogeny, and functional potential including surface adhesion and iron acquisition.</title>
        <authorList>
            <person name="Lou Y.C."/>
        </authorList>
    </citation>
    <scope>NUCLEOTIDE SEQUENCE</scope>
    <source>
        <strain evidence="6">L3_108_000G1_dasL3_108_000G1_metabat.metabat.11</strain>
    </source>
</reference>
<dbReference type="GO" id="GO:0046914">
    <property type="term" value="F:transition metal ion binding"/>
    <property type="evidence" value="ECO:0007669"/>
    <property type="project" value="InterPro"/>
</dbReference>
<accession>A0A943ENM4</accession>
<dbReference type="PANTHER" id="PTHR33238:SF7">
    <property type="entry name" value="IRON-DEPENDENT TRANSCRIPTIONAL REGULATOR"/>
    <property type="match status" value="1"/>
</dbReference>
<dbReference type="InterPro" id="IPR036390">
    <property type="entry name" value="WH_DNA-bd_sf"/>
</dbReference>
<dbReference type="Gene3D" id="1.10.60.10">
    <property type="entry name" value="Iron dependent repressor, metal binding and dimerisation domain"/>
    <property type="match status" value="1"/>
</dbReference>
<dbReference type="InterPro" id="IPR001367">
    <property type="entry name" value="Fe_dep_repressor"/>
</dbReference>
<dbReference type="Gene3D" id="1.10.10.10">
    <property type="entry name" value="Winged helix-like DNA-binding domain superfamily/Winged helix DNA-binding domain"/>
    <property type="match status" value="1"/>
</dbReference>
<gene>
    <name evidence="6" type="ORF">KHX14_03090</name>
</gene>
<dbReference type="InterPro" id="IPR050536">
    <property type="entry name" value="DtxR_MntR_Metal-Reg"/>
</dbReference>
<evidence type="ECO:0000313" key="7">
    <source>
        <dbReference type="Proteomes" id="UP000751224"/>
    </source>
</evidence>
<dbReference type="Pfam" id="PF01325">
    <property type="entry name" value="Fe_dep_repress"/>
    <property type="match status" value="1"/>
</dbReference>
<dbReference type="EMBL" id="JAGZCC010000011">
    <property type="protein sequence ID" value="MBS5587792.1"/>
    <property type="molecule type" value="Genomic_DNA"/>
</dbReference>
<dbReference type="RefSeq" id="WP_303886260.1">
    <property type="nucleotide sequence ID" value="NZ_JAGZCC010000011.1"/>
</dbReference>
<dbReference type="InterPro" id="IPR022687">
    <property type="entry name" value="HTH_DTXR"/>
</dbReference>
<evidence type="ECO:0000259" key="5">
    <source>
        <dbReference type="PROSITE" id="PS50944"/>
    </source>
</evidence>
<evidence type="ECO:0000256" key="1">
    <source>
        <dbReference type="ARBA" id="ARBA00007871"/>
    </source>
</evidence>
<comment type="caution">
    <text evidence="6">The sequence shown here is derived from an EMBL/GenBank/DDBJ whole genome shotgun (WGS) entry which is preliminary data.</text>
</comment>
<evidence type="ECO:0000256" key="3">
    <source>
        <dbReference type="ARBA" id="ARBA00023125"/>
    </source>
</evidence>
<dbReference type="PROSITE" id="PS50944">
    <property type="entry name" value="HTH_DTXR"/>
    <property type="match status" value="1"/>
</dbReference>
<dbReference type="InterPro" id="IPR036388">
    <property type="entry name" value="WH-like_DNA-bd_sf"/>
</dbReference>
<dbReference type="PANTHER" id="PTHR33238">
    <property type="entry name" value="IRON (METAL) DEPENDENT REPRESSOR, DTXR FAMILY"/>
    <property type="match status" value="1"/>
</dbReference>
<dbReference type="GO" id="GO:0003700">
    <property type="term" value="F:DNA-binding transcription factor activity"/>
    <property type="evidence" value="ECO:0007669"/>
    <property type="project" value="InterPro"/>
</dbReference>